<feature type="region of interest" description="Disordered" evidence="6">
    <location>
        <begin position="1"/>
        <end position="105"/>
    </location>
</feature>
<feature type="domain" description="HSF-type DNA-binding" evidence="7">
    <location>
        <begin position="177"/>
        <end position="354"/>
    </location>
</feature>
<evidence type="ECO:0000256" key="6">
    <source>
        <dbReference type="SAM" id="MobiDB-lite"/>
    </source>
</evidence>
<feature type="compositionally biased region" description="Low complexity" evidence="6">
    <location>
        <begin position="79"/>
        <end position="94"/>
    </location>
</feature>
<sequence>MVSPTSCLPPGPREPDFVGLPNSGNFPSSNPFYRNRSMSSTSWEMRPPLSQSRPYVSPDPSPLDDGFDQNSKYSQGQLSISPTSPTGLGPTSTPMTIPQPRQSHHQFPVLHSRLPDGRLLRHKYFMNPPQYPSGPAPTHPLSFWQHDQNNDPWLNPMMLPQNNKSRSSKKPKKVEGKQPTFLTRLFGILNQPEYQHIIRWDETGEAIIIENPEELAEKILPVVYRQSRFASFSRQLNIYGFNRKLSLRHVERGICDPDASTWSHPFLNKHSSKAEILAFKRRVPPRPTQAQRRRMILQEGGHSPTSSEQSMDFRSSPDAYQHHLLPDVDEDRPIQFTHPNGSFQPHETHQSSFQAPPPEYYAYRPRSPTAHEFDYSCPVESQAIPSLTHSKPFGSSDRSLYRLDSSSMFDDRGHLMGGPQSAPPITQSFPVPIQVTQQHIRTRSVQGEPPSAMLYSPLSPFNPSSWLNSEVHEPQAKKEDSISPTCLPRRDFDHFGPSQSIFGNEDRSTWQRNRLSTGIPDFKLNNIIDGVHDNSPESLPNDFGSTDSLHLPQIQGQGHTRLKGSLGLDTSSNLDKSQSFPALSPDSPNTISSGIYQGYTFPVRSEFPQALPQARSYDTPPILSKPLTFTPTKLERRLTIPFTPYSPKNKPHVLNGGVLRTISSRRGSPAPIQGLGLKFGEEEHEEVAKGNEALPSASIKFEDPFEDILSGDLVEN</sequence>
<reference evidence="8" key="2">
    <citation type="submission" date="2024-02" db="EMBL/GenBank/DDBJ databases">
        <title>Comparative genomics of Cryptococcus and Kwoniella reveals pathogenesis evolution and contrasting modes of karyotype evolution via chromosome fusion or intercentromeric recombination.</title>
        <authorList>
            <person name="Coelho M.A."/>
            <person name="David-Palma M."/>
            <person name="Shea T."/>
            <person name="Bowers K."/>
            <person name="McGinley-Smith S."/>
            <person name="Mohammad A.W."/>
            <person name="Gnirke A."/>
            <person name="Yurkov A.M."/>
            <person name="Nowrousian M."/>
            <person name="Sun S."/>
            <person name="Cuomo C.A."/>
            <person name="Heitman J."/>
        </authorList>
    </citation>
    <scope>NUCLEOTIDE SEQUENCE</scope>
    <source>
        <strain evidence="8">CBS 10737</strain>
    </source>
</reference>
<evidence type="ECO:0000256" key="2">
    <source>
        <dbReference type="ARBA" id="ARBA00006403"/>
    </source>
</evidence>
<feature type="compositionally biased region" description="Polar residues" evidence="6">
    <location>
        <begin position="337"/>
        <end position="354"/>
    </location>
</feature>
<evidence type="ECO:0000313" key="8">
    <source>
        <dbReference type="EMBL" id="WWC69144.1"/>
    </source>
</evidence>
<dbReference type="PANTHER" id="PTHR10015">
    <property type="entry name" value="HEAT SHOCK TRANSCRIPTION FACTOR"/>
    <property type="match status" value="1"/>
</dbReference>
<dbReference type="GO" id="GO:0005634">
    <property type="term" value="C:nucleus"/>
    <property type="evidence" value="ECO:0007669"/>
    <property type="project" value="UniProtKB-SubCell"/>
</dbReference>
<evidence type="ECO:0000256" key="3">
    <source>
        <dbReference type="ARBA" id="ARBA00023125"/>
    </source>
</evidence>
<dbReference type="SUPFAM" id="SSF46785">
    <property type="entry name" value="Winged helix' DNA-binding domain"/>
    <property type="match status" value="1"/>
</dbReference>
<dbReference type="InterPro" id="IPR036388">
    <property type="entry name" value="WH-like_DNA-bd_sf"/>
</dbReference>
<dbReference type="AlphaFoldDB" id="A0AAJ8L236"/>
<dbReference type="SMART" id="SM00415">
    <property type="entry name" value="HSF"/>
    <property type="match status" value="1"/>
</dbReference>
<keyword evidence="3" id="KW-0238">DNA-binding</keyword>
<keyword evidence="9" id="KW-1185">Reference proteome</keyword>
<evidence type="ECO:0000259" key="7">
    <source>
        <dbReference type="SMART" id="SM00415"/>
    </source>
</evidence>
<comment type="subcellular location">
    <subcellularLocation>
        <location evidence="1">Nucleus</location>
    </subcellularLocation>
</comment>
<dbReference type="GeneID" id="30170285"/>
<feature type="compositionally biased region" description="Polar residues" evidence="6">
    <location>
        <begin position="68"/>
        <end position="78"/>
    </location>
</feature>
<dbReference type="EMBL" id="CP144522">
    <property type="protein sequence ID" value="WWC69144.1"/>
    <property type="molecule type" value="Genomic_DNA"/>
</dbReference>
<accession>A0AAJ8L236</accession>
<dbReference type="Pfam" id="PF00447">
    <property type="entry name" value="HSF_DNA-bind"/>
    <property type="match status" value="1"/>
</dbReference>
<proteinExistence type="inferred from homology"/>
<protein>
    <recommendedName>
        <fullName evidence="7">HSF-type DNA-binding domain-containing protein</fullName>
    </recommendedName>
</protein>
<organism evidence="8 9">
    <name type="scientific">Kwoniella pini CBS 10737</name>
    <dbReference type="NCBI Taxonomy" id="1296096"/>
    <lineage>
        <taxon>Eukaryota</taxon>
        <taxon>Fungi</taxon>
        <taxon>Dikarya</taxon>
        <taxon>Basidiomycota</taxon>
        <taxon>Agaricomycotina</taxon>
        <taxon>Tremellomycetes</taxon>
        <taxon>Tremellales</taxon>
        <taxon>Cryptococcaceae</taxon>
        <taxon>Kwoniella</taxon>
    </lineage>
</organism>
<dbReference type="GO" id="GO:0043565">
    <property type="term" value="F:sequence-specific DNA binding"/>
    <property type="evidence" value="ECO:0007669"/>
    <property type="project" value="InterPro"/>
</dbReference>
<dbReference type="KEGG" id="kpin:30170285"/>
<dbReference type="GO" id="GO:0003700">
    <property type="term" value="F:DNA-binding transcription factor activity"/>
    <property type="evidence" value="ECO:0007669"/>
    <property type="project" value="InterPro"/>
</dbReference>
<dbReference type="PRINTS" id="PR00056">
    <property type="entry name" value="HSFDOMAIN"/>
</dbReference>
<evidence type="ECO:0000313" key="9">
    <source>
        <dbReference type="Proteomes" id="UP000094020"/>
    </source>
</evidence>
<dbReference type="InterPro" id="IPR036390">
    <property type="entry name" value="WH_DNA-bd_sf"/>
</dbReference>
<feature type="compositionally biased region" description="Polar residues" evidence="6">
    <location>
        <begin position="22"/>
        <end position="54"/>
    </location>
</feature>
<evidence type="ECO:0000256" key="5">
    <source>
        <dbReference type="RuleBase" id="RU004020"/>
    </source>
</evidence>
<evidence type="ECO:0000256" key="1">
    <source>
        <dbReference type="ARBA" id="ARBA00004123"/>
    </source>
</evidence>
<dbReference type="Proteomes" id="UP000094020">
    <property type="component" value="Chromosome 4"/>
</dbReference>
<evidence type="ECO:0000256" key="4">
    <source>
        <dbReference type="ARBA" id="ARBA00023242"/>
    </source>
</evidence>
<feature type="region of interest" description="Disordered" evidence="6">
    <location>
        <begin position="153"/>
        <end position="176"/>
    </location>
</feature>
<comment type="similarity">
    <text evidence="2 5">Belongs to the HSF family.</text>
</comment>
<reference evidence="8" key="1">
    <citation type="submission" date="2013-07" db="EMBL/GenBank/DDBJ databases">
        <authorList>
            <consortium name="The Broad Institute Genome Sequencing Platform"/>
            <person name="Cuomo C."/>
            <person name="Litvintseva A."/>
            <person name="Chen Y."/>
            <person name="Heitman J."/>
            <person name="Sun S."/>
            <person name="Springer D."/>
            <person name="Dromer F."/>
            <person name="Young S.K."/>
            <person name="Zeng Q."/>
            <person name="Gargeya S."/>
            <person name="Fitzgerald M."/>
            <person name="Abouelleil A."/>
            <person name="Alvarado L."/>
            <person name="Berlin A.M."/>
            <person name="Chapman S.B."/>
            <person name="Dewar J."/>
            <person name="Goldberg J."/>
            <person name="Griggs A."/>
            <person name="Gujja S."/>
            <person name="Hansen M."/>
            <person name="Howarth C."/>
            <person name="Imamovic A."/>
            <person name="Larimer J."/>
            <person name="McCowan C."/>
            <person name="Murphy C."/>
            <person name="Pearson M."/>
            <person name="Priest M."/>
            <person name="Roberts A."/>
            <person name="Saif S."/>
            <person name="Shea T."/>
            <person name="Sykes S."/>
            <person name="Wortman J."/>
            <person name="Nusbaum C."/>
            <person name="Birren B."/>
        </authorList>
    </citation>
    <scope>NUCLEOTIDE SEQUENCE</scope>
    <source>
        <strain evidence="8">CBS 10737</strain>
    </source>
</reference>
<name>A0AAJ8L236_9TREE</name>
<feature type="region of interest" description="Disordered" evidence="6">
    <location>
        <begin position="331"/>
        <end position="358"/>
    </location>
</feature>
<dbReference type="PANTHER" id="PTHR10015:SF427">
    <property type="entry name" value="HEAT SHOCK FACTOR PROTEIN"/>
    <property type="match status" value="1"/>
</dbReference>
<dbReference type="InterPro" id="IPR000232">
    <property type="entry name" value="HSF_DNA-bd"/>
</dbReference>
<gene>
    <name evidence="8" type="ORF">I206_103080</name>
</gene>
<keyword evidence="4" id="KW-0539">Nucleus</keyword>
<dbReference type="RefSeq" id="XP_019013842.2">
    <property type="nucleotide sequence ID" value="XM_019153681.2"/>
</dbReference>
<dbReference type="Gene3D" id="1.10.10.10">
    <property type="entry name" value="Winged helix-like DNA-binding domain superfamily/Winged helix DNA-binding domain"/>
    <property type="match status" value="1"/>
</dbReference>